<dbReference type="EMBL" id="MK500304">
    <property type="protein sequence ID" value="QBK85148.1"/>
    <property type="molecule type" value="Genomic_DNA"/>
</dbReference>
<name>A0A481YPH4_9VIRU</name>
<accession>A0A481YPH4</accession>
<evidence type="ECO:0000313" key="1">
    <source>
        <dbReference type="EMBL" id="QBK85148.1"/>
    </source>
</evidence>
<sequence>MEFVKYSERCFVLFGNTKPYKEKLKDLGFKYNYNLTHPKTKEKTPGWIISKVKYEKEEIKILEGLEGLIEYKIEKEIVTEEEVKIMTSIMLDGCDNKTLVKIKKVLNECGYEI</sequence>
<organism evidence="1">
    <name type="scientific">Pithovirus LCDPAC02</name>
    <dbReference type="NCBI Taxonomy" id="2506601"/>
    <lineage>
        <taxon>Viruses</taxon>
        <taxon>Pithoviruses</taxon>
    </lineage>
</organism>
<proteinExistence type="predicted"/>
<protein>
    <submittedName>
        <fullName evidence="1">Uncharacterized protein</fullName>
    </submittedName>
</protein>
<gene>
    <name evidence="1" type="ORF">LCDPAC02_03470</name>
</gene>
<reference evidence="1" key="1">
    <citation type="journal article" date="2019" name="MBio">
        <title>Virus Genomes from Deep Sea Sediments Expand the Ocean Megavirome and Support Independent Origins of Viral Gigantism.</title>
        <authorList>
            <person name="Backstrom D."/>
            <person name="Yutin N."/>
            <person name="Jorgensen S.L."/>
            <person name="Dharamshi J."/>
            <person name="Homa F."/>
            <person name="Zaremba-Niedwiedzka K."/>
            <person name="Spang A."/>
            <person name="Wolf Y.I."/>
            <person name="Koonin E.V."/>
            <person name="Ettema T.J."/>
        </authorList>
    </citation>
    <scope>NUCLEOTIDE SEQUENCE</scope>
</reference>